<accession>A0A370TCZ2</accession>
<dbReference type="RefSeq" id="XP_031866037.1">
    <property type="nucleotide sequence ID" value="XM_032018130.1"/>
</dbReference>
<reference evidence="3 4" key="1">
    <citation type="journal article" date="2018" name="IMA Fungus">
        <title>IMA Genome-F 9: Draft genome sequence of Annulohypoxylon stygium, Aspergillus mulundensis, Berkeleyomyces basicola (syn. Thielaviopsis basicola), Ceratocystis smalleyi, two Cercospora beticola strains, Coleophoma cylindrospora, Fusarium fracticaudum, Phialophora cf. hyalina, and Morchella septimelata.</title>
        <authorList>
            <person name="Wingfield B.D."/>
            <person name="Bills G.F."/>
            <person name="Dong Y."/>
            <person name="Huang W."/>
            <person name="Nel W.J."/>
            <person name="Swalarsk-Parry B.S."/>
            <person name="Vaghefi N."/>
            <person name="Wilken P.M."/>
            <person name="An Z."/>
            <person name="de Beer Z.W."/>
            <person name="De Vos L."/>
            <person name="Chen L."/>
            <person name="Duong T.A."/>
            <person name="Gao Y."/>
            <person name="Hammerbacher A."/>
            <person name="Kikkert J.R."/>
            <person name="Li Y."/>
            <person name="Li H."/>
            <person name="Li K."/>
            <person name="Li Q."/>
            <person name="Liu X."/>
            <person name="Ma X."/>
            <person name="Naidoo K."/>
            <person name="Pethybridge S.J."/>
            <person name="Sun J."/>
            <person name="Steenkamp E.T."/>
            <person name="van der Nest M.A."/>
            <person name="van Wyk S."/>
            <person name="Wingfield M.J."/>
            <person name="Xiong C."/>
            <person name="Yue Q."/>
            <person name="Zhang X."/>
        </authorList>
    </citation>
    <scope>NUCLEOTIDE SEQUENCE [LARGE SCALE GENOMIC DNA]</scope>
    <source>
        <strain evidence="3 4">BP 5553</strain>
    </source>
</reference>
<dbReference type="SUPFAM" id="SSF53474">
    <property type="entry name" value="alpha/beta-Hydrolases"/>
    <property type="match status" value="1"/>
</dbReference>
<keyword evidence="1" id="KW-0378">Hydrolase</keyword>
<gene>
    <name evidence="3" type="ORF">BP5553_09507</name>
</gene>
<dbReference type="OrthoDB" id="2152029at2759"/>
<dbReference type="InterPro" id="IPR029058">
    <property type="entry name" value="AB_hydrolase_fold"/>
</dbReference>
<dbReference type="PANTHER" id="PTHR48081">
    <property type="entry name" value="AB HYDROLASE SUPERFAMILY PROTEIN C4A8.06C"/>
    <property type="match status" value="1"/>
</dbReference>
<sequence length="422" mass="46247">MADSQPKRQQQSTSYRSQKATAESISPFEKLDIIPTVFIVGSFSLLPVLQRPPPPVSLRCGLVALFTGGGQIAAWFPTAIADHDGHADFHKADDSEAAEVCFPPNLTVIPDSKPKLDILGSGNYLSPPTDDSYLAVCKKHGYTPNSVILEDGTRANWIGDSKAEKVILNLHGGGYVFSAPPEMFETMFQVTSFLSSRGKNVSCLFLSYDLAPGAHYPRQLQQAAMLLNHVINTLHILPQNIILTGDSAGGNLAISLLSHISHPHPSRSLPIPKVDLPAPLRGAVLISPWASFSVSEDSFSRNEYKDCIAGDAAKKWSNAFLNSTWPHAETSDYYNEAITAPQEWWNDLKVDRVLITAGDEEVLVDSIESFAGRLRKGFGEEKVDLEVVEGETHDQFNLDLQIGYKNDSKGANIIMEWLAARF</sequence>
<dbReference type="PANTHER" id="PTHR48081:SF31">
    <property type="entry name" value="STERYL ACETYL HYDROLASE MUG81-RELATED"/>
    <property type="match status" value="1"/>
</dbReference>
<dbReference type="Proteomes" id="UP000254866">
    <property type="component" value="Unassembled WGS sequence"/>
</dbReference>
<evidence type="ECO:0000256" key="1">
    <source>
        <dbReference type="ARBA" id="ARBA00022801"/>
    </source>
</evidence>
<evidence type="ECO:0000259" key="2">
    <source>
        <dbReference type="Pfam" id="PF07859"/>
    </source>
</evidence>
<name>A0A370TCZ2_9HELO</name>
<dbReference type="Pfam" id="PF07859">
    <property type="entry name" value="Abhydrolase_3"/>
    <property type="match status" value="1"/>
</dbReference>
<dbReference type="GO" id="GO:0016787">
    <property type="term" value="F:hydrolase activity"/>
    <property type="evidence" value="ECO:0007669"/>
    <property type="project" value="UniProtKB-KW"/>
</dbReference>
<dbReference type="GeneID" id="43602356"/>
<comment type="caution">
    <text evidence="3">The sequence shown here is derived from an EMBL/GenBank/DDBJ whole genome shotgun (WGS) entry which is preliminary data.</text>
</comment>
<dbReference type="InterPro" id="IPR050300">
    <property type="entry name" value="GDXG_lipolytic_enzyme"/>
</dbReference>
<protein>
    <recommendedName>
        <fullName evidence="2">Alpha/beta hydrolase fold-3 domain-containing protein</fullName>
    </recommendedName>
</protein>
<organism evidence="3 4">
    <name type="scientific">Venustampulla echinocandica</name>
    <dbReference type="NCBI Taxonomy" id="2656787"/>
    <lineage>
        <taxon>Eukaryota</taxon>
        <taxon>Fungi</taxon>
        <taxon>Dikarya</taxon>
        <taxon>Ascomycota</taxon>
        <taxon>Pezizomycotina</taxon>
        <taxon>Leotiomycetes</taxon>
        <taxon>Helotiales</taxon>
        <taxon>Pleuroascaceae</taxon>
        <taxon>Venustampulla</taxon>
    </lineage>
</organism>
<dbReference type="STRING" id="2656787.A0A370TCZ2"/>
<dbReference type="EMBL" id="NPIC01000011">
    <property type="protein sequence ID" value="RDL32105.1"/>
    <property type="molecule type" value="Genomic_DNA"/>
</dbReference>
<dbReference type="InterPro" id="IPR013094">
    <property type="entry name" value="AB_hydrolase_3"/>
</dbReference>
<dbReference type="AlphaFoldDB" id="A0A370TCZ2"/>
<dbReference type="Gene3D" id="3.40.50.1820">
    <property type="entry name" value="alpha/beta hydrolase"/>
    <property type="match status" value="1"/>
</dbReference>
<evidence type="ECO:0000313" key="3">
    <source>
        <dbReference type="EMBL" id="RDL32105.1"/>
    </source>
</evidence>
<evidence type="ECO:0000313" key="4">
    <source>
        <dbReference type="Proteomes" id="UP000254866"/>
    </source>
</evidence>
<keyword evidence="4" id="KW-1185">Reference proteome</keyword>
<feature type="domain" description="Alpha/beta hydrolase fold-3" evidence="2">
    <location>
        <begin position="167"/>
        <end position="394"/>
    </location>
</feature>
<proteinExistence type="predicted"/>